<name>A0ABV5UPW4_9MICC</name>
<dbReference type="InterPro" id="IPR052025">
    <property type="entry name" value="Xyloglucanase_GH74"/>
</dbReference>
<sequence length="500" mass="51200">MRPRKIPATPSSGRHIQNLIYNIKASLRGVAGAFDLPSILVGVVVVGILTAGVLASIFGVIPFAQDNAAKQDAAAARTAEGVAKTKDGRYMDTTDLIAAGYLSQPAASAAGATPGDGGFERASSVVPNLHYAAGVDAAKGCFLVLSRSGSGAMFYISDQVSEPTLYTPGMTTGCLTPAVAQSMADSLSGVAPAASFNTLSWTQRTGIPGMGGGPSAMSADGSVILGKSDGTGYLYKSTDSGLTWTQITSAPSTSWAGLAVSKDGQTFYAGSTMAPVGLYKSTDAGATWTVIPGTTTQQWASIAMSDDGTRVVAADSGYGGHLWVSADSGATWAQKGSWPVGYWTSVASSSDGMKLVAAQFGYNLFTSTDGGLTWVNRHDPTFTSHNWQSVASSADGTKLIAADFSNGNIYLSTDSGVTWTPQSALGTGSWDMVTSSADGTKLAVAKQNGLVYVSKDAGATWVSQDSLGTGDWQGLASSADGSKLIVGIINSTRMYTGSWG</sequence>
<evidence type="ECO:0000313" key="3">
    <source>
        <dbReference type="Proteomes" id="UP001589536"/>
    </source>
</evidence>
<dbReference type="InterPro" id="IPR015943">
    <property type="entry name" value="WD40/YVTN_repeat-like_dom_sf"/>
</dbReference>
<dbReference type="PANTHER" id="PTHR43739">
    <property type="entry name" value="XYLOGLUCANASE (EUROFUNG)"/>
    <property type="match status" value="1"/>
</dbReference>
<dbReference type="InterPro" id="IPR036278">
    <property type="entry name" value="Sialidase_sf"/>
</dbReference>
<organism evidence="2 3">
    <name type="scientific">Arthrobacter methylotrophus</name>
    <dbReference type="NCBI Taxonomy" id="121291"/>
    <lineage>
        <taxon>Bacteria</taxon>
        <taxon>Bacillati</taxon>
        <taxon>Actinomycetota</taxon>
        <taxon>Actinomycetes</taxon>
        <taxon>Micrococcales</taxon>
        <taxon>Micrococcaceae</taxon>
        <taxon>Arthrobacter</taxon>
    </lineage>
</organism>
<reference evidence="2 3" key="1">
    <citation type="submission" date="2024-09" db="EMBL/GenBank/DDBJ databases">
        <authorList>
            <person name="Sun Q."/>
            <person name="Mori K."/>
        </authorList>
    </citation>
    <scope>NUCLEOTIDE SEQUENCE [LARGE SCALE GENOMIC DNA]</scope>
    <source>
        <strain evidence="2 3">JCM 13519</strain>
    </source>
</reference>
<keyword evidence="1" id="KW-0812">Transmembrane</keyword>
<comment type="caution">
    <text evidence="2">The sequence shown here is derived from an EMBL/GenBank/DDBJ whole genome shotgun (WGS) entry which is preliminary data.</text>
</comment>
<protein>
    <submittedName>
        <fullName evidence="2">Sialidase family protein</fullName>
    </submittedName>
</protein>
<dbReference type="PANTHER" id="PTHR43739:SF5">
    <property type="entry name" value="EXO-ALPHA-SIALIDASE"/>
    <property type="match status" value="1"/>
</dbReference>
<dbReference type="EMBL" id="JBHMBH010000019">
    <property type="protein sequence ID" value="MFB9714305.1"/>
    <property type="molecule type" value="Genomic_DNA"/>
</dbReference>
<keyword evidence="1" id="KW-0472">Membrane</keyword>
<proteinExistence type="predicted"/>
<feature type="transmembrane region" description="Helical" evidence="1">
    <location>
        <begin position="39"/>
        <end position="61"/>
    </location>
</feature>
<accession>A0ABV5UPW4</accession>
<keyword evidence="1" id="KW-1133">Transmembrane helix</keyword>
<dbReference type="SUPFAM" id="SSF50939">
    <property type="entry name" value="Sialidases"/>
    <property type="match status" value="1"/>
</dbReference>
<dbReference type="RefSeq" id="WP_345044360.1">
    <property type="nucleotide sequence ID" value="NZ_BAABED010000001.1"/>
</dbReference>
<dbReference type="Gene3D" id="2.130.10.10">
    <property type="entry name" value="YVTN repeat-like/Quinoprotein amine dehydrogenase"/>
    <property type="match status" value="2"/>
</dbReference>
<dbReference type="CDD" id="cd15482">
    <property type="entry name" value="Sialidase_non-viral"/>
    <property type="match status" value="1"/>
</dbReference>
<evidence type="ECO:0000313" key="2">
    <source>
        <dbReference type="EMBL" id="MFB9714305.1"/>
    </source>
</evidence>
<gene>
    <name evidence="2" type="ORF">ACFFPI_09240</name>
</gene>
<keyword evidence="3" id="KW-1185">Reference proteome</keyword>
<dbReference type="Proteomes" id="UP001589536">
    <property type="component" value="Unassembled WGS sequence"/>
</dbReference>
<evidence type="ECO:0000256" key="1">
    <source>
        <dbReference type="SAM" id="Phobius"/>
    </source>
</evidence>